<dbReference type="EMBL" id="CP163432">
    <property type="protein sequence ID" value="XDQ13856.1"/>
    <property type="molecule type" value="Genomic_DNA"/>
</dbReference>
<dbReference type="NCBIfam" id="TIGR01554">
    <property type="entry name" value="major_cap_HK97"/>
    <property type="match status" value="1"/>
</dbReference>
<dbReference type="SUPFAM" id="SSF56563">
    <property type="entry name" value="Major capsid protein gp5"/>
    <property type="match status" value="1"/>
</dbReference>
<accession>A0AB39N7K1</accession>
<sequence length="480" mass="52088">MTRRKYYANYDPTESDTEISTVADARQALADIHAAAEGRELDDDEQQRWNDAESFLEGAAAREAALRRRVEMGAAVEPGSDQGTRARRERTPGTELRDTAMRNLDGAVRDGTMPAAAAERVEELMGAREHSTLAARWAAAGSDPAYVSAFFKAISGERGHLLWSAREAEAYRRVEEVRAEMRAMQAGVNSSGGFQIPVVIDPAIRISSDGSISPIRQLAEVRREIGQEFRPVTSAHVTNQWTAESVEVPDNSPTLASPSIKSFKTTSFVPFSFEYETASYGGAISDLTRLLVDGYDQITAEAFLNGNGTTQPQGLWTGLDGTASELSPAVAETFNANVDPYNVQNVLPPRFQPGAVWMADIATINKLSEAETSNGAPRYPQVGSENPVLLRKRLYENSTMRSTADINPAVTADNPVLIYGDIRRTYTIVDFAGSTVELVHHLVGANRRPTGERGLLLWSRVGAGVVIANAARVLNVATTA</sequence>
<protein>
    <submittedName>
        <fullName evidence="4">Phage major capsid protein</fullName>
    </submittedName>
</protein>
<evidence type="ECO:0000259" key="3">
    <source>
        <dbReference type="Pfam" id="PF05065"/>
    </source>
</evidence>
<proteinExistence type="predicted"/>
<dbReference type="InterPro" id="IPR054612">
    <property type="entry name" value="Phage_capsid-like_C"/>
</dbReference>
<feature type="domain" description="Phage capsid-like C-terminal" evidence="3">
    <location>
        <begin position="192"/>
        <end position="475"/>
    </location>
</feature>
<name>A0AB39N7K1_9ACTN</name>
<dbReference type="Pfam" id="PF05065">
    <property type="entry name" value="Phage_capsid"/>
    <property type="match status" value="1"/>
</dbReference>
<gene>
    <name evidence="4" type="ORF">AB5J55_31565</name>
</gene>
<evidence type="ECO:0000313" key="4">
    <source>
        <dbReference type="EMBL" id="XDQ13856.1"/>
    </source>
</evidence>
<evidence type="ECO:0000256" key="1">
    <source>
        <dbReference type="ARBA" id="ARBA00004328"/>
    </source>
</evidence>
<dbReference type="AlphaFoldDB" id="A0AB39N7K1"/>
<feature type="region of interest" description="Disordered" evidence="2">
    <location>
        <begin position="73"/>
        <end position="92"/>
    </location>
</feature>
<dbReference type="InterPro" id="IPR024455">
    <property type="entry name" value="Phage_capsid"/>
</dbReference>
<comment type="subcellular location">
    <subcellularLocation>
        <location evidence="1">Virion</location>
    </subcellularLocation>
</comment>
<organism evidence="4">
    <name type="scientific">Streptomyces sp. R11</name>
    <dbReference type="NCBI Taxonomy" id="3238625"/>
    <lineage>
        <taxon>Bacteria</taxon>
        <taxon>Bacillati</taxon>
        <taxon>Actinomycetota</taxon>
        <taxon>Actinomycetes</taxon>
        <taxon>Kitasatosporales</taxon>
        <taxon>Streptomycetaceae</taxon>
        <taxon>Streptomyces</taxon>
    </lineage>
</organism>
<dbReference type="RefSeq" id="WP_369273861.1">
    <property type="nucleotide sequence ID" value="NZ_CP163432.1"/>
</dbReference>
<reference evidence="4" key="1">
    <citation type="submission" date="2024-07" db="EMBL/GenBank/DDBJ databases">
        <authorList>
            <person name="Yu S.T."/>
        </authorList>
    </citation>
    <scope>NUCLEOTIDE SEQUENCE</scope>
    <source>
        <strain evidence="4">R11</strain>
    </source>
</reference>
<evidence type="ECO:0000256" key="2">
    <source>
        <dbReference type="SAM" id="MobiDB-lite"/>
    </source>
</evidence>